<dbReference type="GO" id="GO:0043709">
    <property type="term" value="P:cell adhesion involved in single-species biofilm formation"/>
    <property type="evidence" value="ECO:0007669"/>
    <property type="project" value="TreeGrafter"/>
</dbReference>
<dbReference type="Gene3D" id="2.60.40.1090">
    <property type="entry name" value="Fimbrial-type adhesion domain"/>
    <property type="match status" value="1"/>
</dbReference>
<keyword evidence="4" id="KW-0281">Fimbrium</keyword>
<proteinExistence type="inferred from homology"/>
<protein>
    <submittedName>
        <fullName evidence="6">Fimbrial protein</fullName>
    </submittedName>
</protein>
<evidence type="ECO:0000256" key="5">
    <source>
        <dbReference type="SAM" id="SignalP"/>
    </source>
</evidence>
<dbReference type="KEGG" id="bbh:BN112_0794"/>
<dbReference type="HOGENOM" id="CLU_088965_2_0_4"/>
<evidence type="ECO:0000313" key="6">
    <source>
        <dbReference type="EMBL" id="CCJ52712.1"/>
    </source>
</evidence>
<name>A0A0C6P286_BORBO</name>
<dbReference type="PANTHER" id="PTHR33420">
    <property type="entry name" value="FIMBRIAL SUBUNIT ELFA-RELATED"/>
    <property type="match status" value="1"/>
</dbReference>
<feature type="signal peptide" evidence="5">
    <location>
        <begin position="1"/>
        <end position="25"/>
    </location>
</feature>
<evidence type="ECO:0000256" key="2">
    <source>
        <dbReference type="ARBA" id="ARBA00006671"/>
    </source>
</evidence>
<dbReference type="Pfam" id="PF16970">
    <property type="entry name" value="FimA"/>
    <property type="match status" value="1"/>
</dbReference>
<dbReference type="PANTHER" id="PTHR33420:SF3">
    <property type="entry name" value="FIMBRIAL SUBUNIT ELFA"/>
    <property type="match status" value="1"/>
</dbReference>
<dbReference type="SUPFAM" id="SSF49401">
    <property type="entry name" value="Bacterial adhesins"/>
    <property type="match status" value="1"/>
</dbReference>
<feature type="chain" id="PRO_5002200397" evidence="5">
    <location>
        <begin position="26"/>
        <end position="201"/>
    </location>
</feature>
<dbReference type="RefSeq" id="WP_003811078.1">
    <property type="nucleotide sequence ID" value="NC_019382.1"/>
</dbReference>
<dbReference type="InterPro" id="IPR008966">
    <property type="entry name" value="Adhesion_dom_sf"/>
</dbReference>
<dbReference type="EMBL" id="HE965806">
    <property type="protein sequence ID" value="CCJ52712.1"/>
    <property type="molecule type" value="Genomic_DNA"/>
</dbReference>
<gene>
    <name evidence="6" type="primary">fimA</name>
    <name evidence="6" type="ORF">BN112_0794</name>
</gene>
<dbReference type="OrthoDB" id="8640774at2"/>
<organism evidence="6 7">
    <name type="scientific">Bordetella bronchiseptica 253</name>
    <dbReference type="NCBI Taxonomy" id="568707"/>
    <lineage>
        <taxon>Bacteria</taxon>
        <taxon>Pseudomonadati</taxon>
        <taxon>Pseudomonadota</taxon>
        <taxon>Betaproteobacteria</taxon>
        <taxon>Burkholderiales</taxon>
        <taxon>Alcaligenaceae</taxon>
        <taxon>Bordetella</taxon>
    </lineage>
</organism>
<dbReference type="InterPro" id="IPR036937">
    <property type="entry name" value="Adhesion_dom_fimbrial_sf"/>
</dbReference>
<evidence type="ECO:0000256" key="4">
    <source>
        <dbReference type="ARBA" id="ARBA00023263"/>
    </source>
</evidence>
<dbReference type="GO" id="GO:0009289">
    <property type="term" value="C:pilus"/>
    <property type="evidence" value="ECO:0007669"/>
    <property type="project" value="UniProtKB-SubCell"/>
</dbReference>
<dbReference type="PROSITE" id="PS51257">
    <property type="entry name" value="PROKAR_LIPOPROTEIN"/>
    <property type="match status" value="1"/>
</dbReference>
<evidence type="ECO:0000313" key="7">
    <source>
        <dbReference type="Proteomes" id="UP000007564"/>
    </source>
</evidence>
<accession>A0A0C6P286</accession>
<dbReference type="Proteomes" id="UP000007564">
    <property type="component" value="Chromosome"/>
</dbReference>
<sequence>MNLKFAGIALGLTACALTYQHQVFAADGTLVITGAITDTTCKINGAEPPTNIAVQLPTISRTALKDVGSTAGGTVFDVKLTECPQALNGQQVGLFFEPGGTVDYTSGNLFAYRADSQGVEQVPQTKADNVQFQLANLDGSAIHLGRNKGAQAAQTFLVSQTAGSSTYGTTLRYLARYIRSGAGSIVAGNLRSQVGFSVMYP</sequence>
<evidence type="ECO:0000256" key="3">
    <source>
        <dbReference type="ARBA" id="ARBA00022729"/>
    </source>
</evidence>
<evidence type="ECO:0000256" key="1">
    <source>
        <dbReference type="ARBA" id="ARBA00004561"/>
    </source>
</evidence>
<dbReference type="InterPro" id="IPR039458">
    <property type="entry name" value="FimA-like"/>
</dbReference>
<comment type="similarity">
    <text evidence="2">Belongs to the fimbrial protein family.</text>
</comment>
<dbReference type="GeneID" id="56479100"/>
<reference evidence="6 7" key="1">
    <citation type="journal article" date="2012" name="BMC Genomics">
        <title>Comparative genomics of the classical Bordetella subspecies: the evolution and exchange of virulence-associated diversity amongst closely related pathogens.</title>
        <authorList>
            <person name="Park J."/>
            <person name="Zhang Y."/>
            <person name="Buboltz A.M."/>
            <person name="Zhang X."/>
            <person name="Schuster S.C."/>
            <person name="Ahuja U."/>
            <person name="Liu M."/>
            <person name="Miller J.F."/>
            <person name="Sebaihia M."/>
            <person name="Bentley S.D."/>
            <person name="Parkhill J."/>
            <person name="Harvill E.T."/>
        </authorList>
    </citation>
    <scope>NUCLEOTIDE SEQUENCE [LARGE SCALE GENOMIC DNA]</scope>
    <source>
        <strain evidence="6 7">253</strain>
    </source>
</reference>
<comment type="subcellular location">
    <subcellularLocation>
        <location evidence="1">Fimbrium</location>
    </subcellularLocation>
</comment>
<dbReference type="AlphaFoldDB" id="A0A0C6P286"/>
<keyword evidence="3 5" id="KW-0732">Signal</keyword>
<dbReference type="InterPro" id="IPR050263">
    <property type="entry name" value="Bact_Fimbrial_Adh_Pro"/>
</dbReference>